<sequence>MSGGAATVRGLLLGGAPLSPLTVKLLHGRLLRLDLHHTDLPQLLVRALSSSGLHLHALRLHSLLPNPSHLTFPFALRSASHLPHHHHPLSAGVQLHAHSLKLPSHSNPHVLTSLLNFYAKCGHLHQAQRVFDEMPHPSTVSWTALITAYMDAGRVQEAVGVARNAFAHGMRPDSFTAVRVLTACARVADLVTGEAVWNAAQQEGLSRSVFVATAAMDLYIKCGEMEKAREVFDNKMPNKDAVAWGTMVTGYASNSLPQEALDLFFAMQAKRMKPDCYTVAGVLSACTRLGALELGRRAVGMLQWDEFLDNPVLGTALIDMYAKCGCTGEAWELFQQMRKRDIVVWNAMILGLGLTGHEKIAFALVGQMNKLGITLNDNTFIGLLCSCTHTGLVQDGRRYFHNMTHVYRLSPRIEHYGCMVDLLSRAGQLDEAHQLIQDMPMQANAVVWGALLGGCKIHRNAELAEHVLKQLIRLEPWNSGNYVMLSNIYSNSGRWEDAATLRLDMKKKGVEKVLACSWVEFKGKVHEFRVGDKSHPLSDQIYAKLDELGMEMKAMGYKPTTEVVMFDIEDKEKESTLVHHSEKIAIAFSLLTAGPGETIRVTKNLRVCSDCHTAIKLISRITHHYPETDAITMMSNFLQWHSGRLPWVCCVNIGCEAVTISNAPVANLKTVVIGNIIRNVNLTRRSSKCDIGGQSVLGNGVYLTGKVFSTNCMPSGSEDGKWSEDADAAGSGGIGSGTTNSGKQAQRRREGRTLLFCYHGCGFEVEEVQSQGGDAMATWDLLMSRRRSGCRLITTARLPGGWAVFTLWLLPPPLLLAASLLWLWRIYYYLPEGKEEGREWPGVDPDLLQKVAWGRDRKETRPETMQEQSSIDLRWPFGIGELREYPLLLCFAGLGTTEGVALQEGEEFLIVRRQFGDISTRDTKQRLQNPGEVPVVISHTLNAEAFTSETDSP</sequence>
<feature type="non-terminal residue" evidence="7">
    <location>
        <position position="1"/>
    </location>
</feature>
<accession>A0A5J9WWZ5</accession>
<keyword evidence="5" id="KW-0472">Membrane</keyword>
<dbReference type="OrthoDB" id="185373at2759"/>
<dbReference type="EMBL" id="RWGY01000002">
    <property type="protein sequence ID" value="TVU51570.1"/>
    <property type="molecule type" value="Genomic_DNA"/>
</dbReference>
<dbReference type="Pfam" id="PF01535">
    <property type="entry name" value="PPR"/>
    <property type="match status" value="7"/>
</dbReference>
<dbReference type="FunFam" id="1.25.40.10:FF:000511">
    <property type="entry name" value="Pentatricopeptide repeat-containing protein"/>
    <property type="match status" value="1"/>
</dbReference>
<keyword evidence="5" id="KW-1133">Transmembrane helix</keyword>
<dbReference type="FunFam" id="1.25.40.10:FF:000450">
    <property type="entry name" value="Putative pentatricopeptide repeat-containing protein"/>
    <property type="match status" value="1"/>
</dbReference>
<keyword evidence="1" id="KW-0677">Repeat</keyword>
<keyword evidence="2" id="KW-0809">Transit peptide</keyword>
<dbReference type="PROSITE" id="PS51375">
    <property type="entry name" value="PPR"/>
    <property type="match status" value="4"/>
</dbReference>
<evidence type="ECO:0000256" key="2">
    <source>
        <dbReference type="ARBA" id="ARBA00022946"/>
    </source>
</evidence>
<reference evidence="7 8" key="1">
    <citation type="journal article" date="2019" name="Sci. Rep.">
        <title>A high-quality genome of Eragrostis curvula grass provides insights into Poaceae evolution and supports new strategies to enhance forage quality.</title>
        <authorList>
            <person name="Carballo J."/>
            <person name="Santos B.A.C.M."/>
            <person name="Zappacosta D."/>
            <person name="Garbus I."/>
            <person name="Selva J.P."/>
            <person name="Gallo C.A."/>
            <person name="Diaz A."/>
            <person name="Albertini E."/>
            <person name="Caccamo M."/>
            <person name="Echenique V."/>
        </authorList>
    </citation>
    <scope>NUCLEOTIDE SEQUENCE [LARGE SCALE GENOMIC DNA]</scope>
    <source>
        <strain evidence="8">cv. Victoria</strain>
        <tissue evidence="7">Leaf</tissue>
    </source>
</reference>
<feature type="region of interest" description="Disordered" evidence="4">
    <location>
        <begin position="718"/>
        <end position="747"/>
    </location>
</feature>
<dbReference type="Proteomes" id="UP000324897">
    <property type="component" value="Chromosome 6"/>
</dbReference>
<dbReference type="GO" id="GO:0008270">
    <property type="term" value="F:zinc ion binding"/>
    <property type="evidence" value="ECO:0007669"/>
    <property type="project" value="InterPro"/>
</dbReference>
<dbReference type="GO" id="GO:0003723">
    <property type="term" value="F:RNA binding"/>
    <property type="evidence" value="ECO:0007669"/>
    <property type="project" value="InterPro"/>
</dbReference>
<evidence type="ECO:0000256" key="5">
    <source>
        <dbReference type="SAM" id="Phobius"/>
    </source>
</evidence>
<dbReference type="InterPro" id="IPR046849">
    <property type="entry name" value="E2_motif"/>
</dbReference>
<feature type="domain" description="DYW" evidence="6">
    <location>
        <begin position="556"/>
        <end position="624"/>
    </location>
</feature>
<dbReference type="Pfam" id="PF14432">
    <property type="entry name" value="DYW_deaminase"/>
    <property type="match status" value="1"/>
</dbReference>
<keyword evidence="8" id="KW-1185">Reference proteome</keyword>
<dbReference type="PANTHER" id="PTHR47926:SF446">
    <property type="entry name" value="PENTACOTRIPEPTIDE-REPEAT REGION OF PRORP DOMAIN-CONTAINING PROTEIN"/>
    <property type="match status" value="1"/>
</dbReference>
<dbReference type="InterPro" id="IPR011990">
    <property type="entry name" value="TPR-like_helical_dom_sf"/>
</dbReference>
<organism evidence="7 8">
    <name type="scientific">Eragrostis curvula</name>
    <name type="common">weeping love grass</name>
    <dbReference type="NCBI Taxonomy" id="38414"/>
    <lineage>
        <taxon>Eukaryota</taxon>
        <taxon>Viridiplantae</taxon>
        <taxon>Streptophyta</taxon>
        <taxon>Embryophyta</taxon>
        <taxon>Tracheophyta</taxon>
        <taxon>Spermatophyta</taxon>
        <taxon>Magnoliopsida</taxon>
        <taxon>Liliopsida</taxon>
        <taxon>Poales</taxon>
        <taxon>Poaceae</taxon>
        <taxon>PACMAD clade</taxon>
        <taxon>Chloridoideae</taxon>
        <taxon>Eragrostideae</taxon>
        <taxon>Eragrostidinae</taxon>
        <taxon>Eragrostis</taxon>
    </lineage>
</organism>
<evidence type="ECO:0000256" key="1">
    <source>
        <dbReference type="ARBA" id="ARBA00022737"/>
    </source>
</evidence>
<dbReference type="GO" id="GO:0009451">
    <property type="term" value="P:RNA modification"/>
    <property type="evidence" value="ECO:0007669"/>
    <property type="project" value="InterPro"/>
</dbReference>
<dbReference type="Gramene" id="TVU51570">
    <property type="protein sequence ID" value="TVU51570"/>
    <property type="gene ID" value="EJB05_03005"/>
</dbReference>
<protein>
    <recommendedName>
        <fullName evidence="6">DYW domain-containing protein</fullName>
    </recommendedName>
</protein>
<dbReference type="InterPro" id="IPR046960">
    <property type="entry name" value="PPR_At4g14850-like_plant"/>
</dbReference>
<gene>
    <name evidence="7" type="ORF">EJB05_03005</name>
</gene>
<evidence type="ECO:0000256" key="3">
    <source>
        <dbReference type="PROSITE-ProRule" id="PRU00708"/>
    </source>
</evidence>
<proteinExistence type="predicted"/>
<dbReference type="NCBIfam" id="TIGR00756">
    <property type="entry name" value="PPR"/>
    <property type="match status" value="2"/>
</dbReference>
<dbReference type="InterPro" id="IPR032867">
    <property type="entry name" value="DYW_dom"/>
</dbReference>
<dbReference type="Pfam" id="PF20430">
    <property type="entry name" value="Eplus_motif"/>
    <property type="match status" value="1"/>
</dbReference>
<keyword evidence="5" id="KW-0812">Transmembrane</keyword>
<evidence type="ECO:0000313" key="8">
    <source>
        <dbReference type="Proteomes" id="UP000324897"/>
    </source>
</evidence>
<dbReference type="InterPro" id="IPR002885">
    <property type="entry name" value="PPR_rpt"/>
</dbReference>
<comment type="caution">
    <text evidence="7">The sequence shown here is derived from an EMBL/GenBank/DDBJ whole genome shotgun (WGS) entry which is preliminary data.</text>
</comment>
<feature type="repeat" description="PPR" evidence="3">
    <location>
        <begin position="138"/>
        <end position="172"/>
    </location>
</feature>
<dbReference type="AlphaFoldDB" id="A0A5J9WWZ5"/>
<feature type="transmembrane region" description="Helical" evidence="5">
    <location>
        <begin position="800"/>
        <end position="824"/>
    </location>
</feature>
<dbReference type="Pfam" id="PF20431">
    <property type="entry name" value="E_motif"/>
    <property type="match status" value="1"/>
</dbReference>
<dbReference type="InterPro" id="IPR046848">
    <property type="entry name" value="E_motif"/>
</dbReference>
<feature type="repeat" description="PPR" evidence="3">
    <location>
        <begin position="310"/>
        <end position="344"/>
    </location>
</feature>
<evidence type="ECO:0000256" key="4">
    <source>
        <dbReference type="SAM" id="MobiDB-lite"/>
    </source>
</evidence>
<name>A0A5J9WWZ5_9POAL</name>
<dbReference type="PANTHER" id="PTHR47926">
    <property type="entry name" value="PENTATRICOPEPTIDE REPEAT-CONTAINING PROTEIN"/>
    <property type="match status" value="1"/>
</dbReference>
<evidence type="ECO:0000259" key="6">
    <source>
        <dbReference type="Pfam" id="PF14432"/>
    </source>
</evidence>
<dbReference type="Gene3D" id="1.25.40.10">
    <property type="entry name" value="Tetratricopeptide repeat domain"/>
    <property type="match status" value="3"/>
</dbReference>
<evidence type="ECO:0000313" key="7">
    <source>
        <dbReference type="EMBL" id="TVU51570.1"/>
    </source>
</evidence>
<feature type="repeat" description="PPR" evidence="3">
    <location>
        <begin position="240"/>
        <end position="274"/>
    </location>
</feature>
<feature type="repeat" description="PPR" evidence="3">
    <location>
        <begin position="478"/>
        <end position="512"/>
    </location>
</feature>